<reference evidence="10" key="1">
    <citation type="submission" date="2012-12" db="EMBL/GenBank/DDBJ databases">
        <authorList>
            <person name="Hellsten U."/>
            <person name="Grimwood J."/>
            <person name="Chapman J.A."/>
            <person name="Shapiro H."/>
            <person name="Aerts A."/>
            <person name="Otillar R.P."/>
            <person name="Terry A.Y."/>
            <person name="Boore J.L."/>
            <person name="Simakov O."/>
            <person name="Marletaz F."/>
            <person name="Cho S.-J."/>
            <person name="Edsinger-Gonzales E."/>
            <person name="Havlak P."/>
            <person name="Kuo D.-H."/>
            <person name="Larsson T."/>
            <person name="Lv J."/>
            <person name="Arendt D."/>
            <person name="Savage R."/>
            <person name="Osoegawa K."/>
            <person name="de Jong P."/>
            <person name="Lindberg D.R."/>
            <person name="Seaver E.C."/>
            <person name="Weisblat D.A."/>
            <person name="Putnam N.H."/>
            <person name="Grigoriev I.V."/>
            <person name="Rokhsar D.S."/>
        </authorList>
    </citation>
    <scope>NUCLEOTIDE SEQUENCE</scope>
    <source>
        <strain evidence="10">I ESC-2004</strain>
    </source>
</reference>
<keyword evidence="6" id="KW-0206">Cytoskeleton</keyword>
<feature type="coiled-coil region" evidence="8">
    <location>
        <begin position="917"/>
        <end position="989"/>
    </location>
</feature>
<evidence type="ECO:0000313" key="9">
    <source>
        <dbReference type="EnsemblMetazoa" id="CapteP217708"/>
    </source>
</evidence>
<comment type="subcellular location">
    <subcellularLocation>
        <location evidence="1">Cytoplasm</location>
        <location evidence="1">Cytoskeleton</location>
        <location evidence="1">Cilium basal body</location>
    </subcellularLocation>
    <subcellularLocation>
        <location evidence="2">Cytoplasm</location>
        <location evidence="2">Cytoskeleton</location>
        <location evidence="2">Microtubule organizing center</location>
        <location evidence="2">Centrosome</location>
    </subcellularLocation>
</comment>
<dbReference type="GO" id="GO:0034451">
    <property type="term" value="C:centriolar satellite"/>
    <property type="evidence" value="ECO:0007669"/>
    <property type="project" value="TreeGrafter"/>
</dbReference>
<organism evidence="9 10">
    <name type="scientific">Capitella teleta</name>
    <name type="common">Polychaete worm</name>
    <dbReference type="NCBI Taxonomy" id="283909"/>
    <lineage>
        <taxon>Eukaryota</taxon>
        <taxon>Metazoa</taxon>
        <taxon>Spiralia</taxon>
        <taxon>Lophotrochozoa</taxon>
        <taxon>Annelida</taxon>
        <taxon>Polychaeta</taxon>
        <taxon>Sedentaria</taxon>
        <taxon>Scolecida</taxon>
        <taxon>Capitellidae</taxon>
        <taxon>Capitella</taxon>
    </lineage>
</organism>
<name>X2AMK3_CAPTE</name>
<evidence type="ECO:0000313" key="10">
    <source>
        <dbReference type="Proteomes" id="UP000014760"/>
    </source>
</evidence>
<dbReference type="AlphaFoldDB" id="X2AMK3"/>
<reference evidence="10" key="2">
    <citation type="journal article" date="2013" name="Nature">
        <title>Insights into bilaterian evolution from three spiralian genomes.</title>
        <authorList>
            <person name="Simakov O."/>
            <person name="Marletaz F."/>
            <person name="Cho S.J."/>
            <person name="Edsinger-Gonzales E."/>
            <person name="Havlak P."/>
            <person name="Hellsten U."/>
            <person name="Kuo D.H."/>
            <person name="Larsson T."/>
            <person name="Lv J."/>
            <person name="Arendt D."/>
            <person name="Savage R."/>
            <person name="Osoegawa K."/>
            <person name="de Jong P."/>
            <person name="Grimwood J."/>
            <person name="Chapman J.A."/>
            <person name="Shapiro H."/>
            <person name="Aerts A."/>
            <person name="Otillar R.P."/>
            <person name="Terry A.Y."/>
            <person name="Boore J.L."/>
            <person name="Grigoriev I.V."/>
            <person name="Lindberg D.R."/>
            <person name="Seaver E.C."/>
            <person name="Weisblat D.A."/>
            <person name="Putnam N.H."/>
            <person name="Rokhsar D.S."/>
        </authorList>
    </citation>
    <scope>NUCLEOTIDE SEQUENCE</scope>
    <source>
        <strain evidence="10">I ESC-2004</strain>
    </source>
</reference>
<proteinExistence type="predicted"/>
<dbReference type="PANTHER" id="PTHR18879:SF20">
    <property type="entry name" value="CENTROSOMAL PROTEIN OF 290 KDA"/>
    <property type="match status" value="1"/>
</dbReference>
<keyword evidence="3" id="KW-0963">Cytoplasm</keyword>
<evidence type="ECO:0000256" key="2">
    <source>
        <dbReference type="ARBA" id="ARBA00004300"/>
    </source>
</evidence>
<reference evidence="9" key="3">
    <citation type="submission" date="2015-06" db="UniProtKB">
        <authorList>
            <consortium name="EnsemblMetazoa"/>
        </authorList>
    </citation>
    <scope>IDENTIFICATION</scope>
</reference>
<keyword evidence="10" id="KW-1185">Reference proteome</keyword>
<evidence type="ECO:0000256" key="1">
    <source>
        <dbReference type="ARBA" id="ARBA00004120"/>
    </source>
</evidence>
<evidence type="ECO:0000256" key="8">
    <source>
        <dbReference type="SAM" id="Coils"/>
    </source>
</evidence>
<evidence type="ECO:0000256" key="6">
    <source>
        <dbReference type="ARBA" id="ARBA00023212"/>
    </source>
</evidence>
<accession>X2AMK3</accession>
<protein>
    <recommendedName>
        <fullName evidence="11">Centrosomal protein of 290kDa coiled-coil region domain-containing protein</fullName>
    </recommendedName>
</protein>
<feature type="coiled-coil region" evidence="8">
    <location>
        <begin position="835"/>
        <end position="869"/>
    </location>
</feature>
<dbReference type="Proteomes" id="UP000014760">
    <property type="component" value="Unassembled WGS sequence"/>
</dbReference>
<keyword evidence="7" id="KW-0966">Cell projection</keyword>
<evidence type="ECO:0000256" key="7">
    <source>
        <dbReference type="ARBA" id="ARBA00023273"/>
    </source>
</evidence>
<dbReference type="GO" id="GO:1905349">
    <property type="term" value="P:ciliary transition zone assembly"/>
    <property type="evidence" value="ECO:0007669"/>
    <property type="project" value="TreeGrafter"/>
</dbReference>
<evidence type="ECO:0000256" key="5">
    <source>
        <dbReference type="ARBA" id="ARBA00023054"/>
    </source>
</evidence>
<sequence>MAPLEWDELMEVTPDALENDDDLSEDMFENLQDFEADGESDATRLVQLFKVTQSVMKIKQSQLNVLEKEIEDMATEFGERNVKKDQEIEALKGECQTLRRENKDLQRMHPEGGGSGGGTHETRFLRDELMKFEEDIAQYQRDMKEKDQQLVEERELSEKYISRTEEAEKELRELRKESEQMREDIRDYQRQLEAQRESMLAKRDEDYEVRDKISGKNKLINMALEENKNLAETNVELEEKIERLKKEMAEGQTEVEHTTDQILKLRMVVEKSDEMAEHYRKKTQALQCQLDDLNEQVKSKTDADDEIMVQVNNKVEEWKGVLADKDERIYSLQEQLVQMREQLVAANMDTEKASVSMLTKALEERDKQIAVLQVRVDEAAIALEGNAALMEDFNSHMNKNTNDPQMKKITTLKNTLQSHETQLKDADKRALEASFLISLAEEDARAKDKQLSEVLERMSQYEQGIYGLPEAVTEIKDLKVQSSVKDRQVEELTQYINRVEMQLNDLNDENDDYRQRLGLGVREEVDLSEYRKKKNVRQQEDRALNHVLQKEIERLEEERISLKQQMRKIAQSSGQRAVALGLNADDMQEVNSLIEQLKAKRDGQEQASVTKIKSLAEREALKLKNQQLDKEVVKNEQKVEKLTQEVIRLKTKSTELEDENKGLEKGMREILDSLKEQSVSTDGLEVIQCPTLERMLAAMDSRNLIGTHDTSLYLKAQVDNLTGHNEELRRTLREIRFEATKANVELDKAQRKMVTMDEEIKELRESGAGAWFQTMSLPEGMAVSSSEVIASINEHLVQALQELSLKEGLLEKMETTLVGCQRKIAVMRHQKGMVYKEYHEQKLILEEARSKLEEELKHVQGLREDDQENTKVKTDMIAMETAVTERLGYLQRHKDMATFKIAALQKSLEDSVPASDLEAANKQYTELTEKYRDMLERSNTLVARSEESSGFEVEVKHLQDEKNALQQELTIEKEKLHTLEAAFENMRKQ</sequence>
<dbReference type="GO" id="GO:0035869">
    <property type="term" value="C:ciliary transition zone"/>
    <property type="evidence" value="ECO:0007669"/>
    <property type="project" value="TreeGrafter"/>
</dbReference>
<dbReference type="HOGENOM" id="CLU_012373_0_0_1"/>
<feature type="coiled-coil region" evidence="8">
    <location>
        <begin position="56"/>
        <end position="342"/>
    </location>
</feature>
<keyword evidence="5 8" id="KW-0175">Coiled coil</keyword>
<evidence type="ECO:0008006" key="11">
    <source>
        <dbReference type="Google" id="ProtNLM"/>
    </source>
</evidence>
<feature type="coiled-coil region" evidence="8">
    <location>
        <begin position="718"/>
        <end position="766"/>
    </location>
</feature>
<evidence type="ECO:0000256" key="4">
    <source>
        <dbReference type="ARBA" id="ARBA00022794"/>
    </source>
</evidence>
<feature type="coiled-coil region" evidence="8">
    <location>
        <begin position="489"/>
        <end position="659"/>
    </location>
</feature>
<dbReference type="EMBL" id="AMQN01000221">
    <property type="status" value="NOT_ANNOTATED_CDS"/>
    <property type="molecule type" value="Genomic_DNA"/>
</dbReference>
<dbReference type="EnsemblMetazoa" id="CapteT217708">
    <property type="protein sequence ID" value="CapteP217708"/>
    <property type="gene ID" value="CapteG217708"/>
</dbReference>
<dbReference type="GO" id="GO:0097711">
    <property type="term" value="P:ciliary basal body-plasma membrane docking"/>
    <property type="evidence" value="ECO:0007669"/>
    <property type="project" value="TreeGrafter"/>
</dbReference>
<dbReference type="OMA" id="CELKIND"/>
<dbReference type="PANTHER" id="PTHR18879">
    <property type="entry name" value="CENTROSOMAL PROTEIN OF 290 KDA"/>
    <property type="match status" value="1"/>
</dbReference>
<dbReference type="GO" id="GO:1905515">
    <property type="term" value="P:non-motile cilium assembly"/>
    <property type="evidence" value="ECO:0007669"/>
    <property type="project" value="TreeGrafter"/>
</dbReference>
<keyword evidence="4" id="KW-0970">Cilium biogenesis/degradation</keyword>
<evidence type="ECO:0000256" key="3">
    <source>
        <dbReference type="ARBA" id="ARBA00022490"/>
    </source>
</evidence>
<dbReference type="InterPro" id="IPR026201">
    <property type="entry name" value="Cep290"/>
</dbReference>
<dbReference type="OrthoDB" id="6351660at2759"/>